<feature type="chain" id="PRO_5032709878" evidence="3">
    <location>
        <begin position="16"/>
        <end position="591"/>
    </location>
</feature>
<evidence type="ECO:0000313" key="6">
    <source>
        <dbReference type="Proteomes" id="UP000649617"/>
    </source>
</evidence>
<dbReference type="AlphaFoldDB" id="A0A812YFA0"/>
<evidence type="ECO:0000313" key="5">
    <source>
        <dbReference type="EMBL" id="CAE7774954.1"/>
    </source>
</evidence>
<dbReference type="GO" id="GO:0030248">
    <property type="term" value="F:cellulose binding"/>
    <property type="evidence" value="ECO:0007669"/>
    <property type="project" value="InterPro"/>
</dbReference>
<feature type="domain" description="CBM1" evidence="4">
    <location>
        <begin position="514"/>
        <end position="550"/>
    </location>
</feature>
<gene>
    <name evidence="5" type="primary">CEL6A</name>
    <name evidence="5" type="ORF">SPIL2461_LOCUS22914</name>
</gene>
<dbReference type="InterPro" id="IPR000254">
    <property type="entry name" value="CBD"/>
</dbReference>
<dbReference type="PROSITE" id="PS51164">
    <property type="entry name" value="CBM1_2"/>
    <property type="match status" value="1"/>
</dbReference>
<dbReference type="EMBL" id="CAJNIZ010047748">
    <property type="protein sequence ID" value="CAE7774954.1"/>
    <property type="molecule type" value="Genomic_DNA"/>
</dbReference>
<evidence type="ECO:0000256" key="3">
    <source>
        <dbReference type="SAM" id="SignalP"/>
    </source>
</evidence>
<protein>
    <submittedName>
        <fullName evidence="5">CEL6A protein</fullName>
    </submittedName>
</protein>
<comment type="caution">
    <text evidence="5">The sequence shown here is derived from an EMBL/GenBank/DDBJ whole genome shotgun (WGS) entry which is preliminary data.</text>
</comment>
<dbReference type="GO" id="GO:0005975">
    <property type="term" value="P:carbohydrate metabolic process"/>
    <property type="evidence" value="ECO:0007669"/>
    <property type="project" value="InterPro"/>
</dbReference>
<evidence type="ECO:0000259" key="4">
    <source>
        <dbReference type="PROSITE" id="PS51164"/>
    </source>
</evidence>
<dbReference type="SMART" id="SM00236">
    <property type="entry name" value="fCBD"/>
    <property type="match status" value="1"/>
</dbReference>
<reference evidence="5" key="1">
    <citation type="submission" date="2021-02" db="EMBL/GenBank/DDBJ databases">
        <authorList>
            <person name="Dougan E. K."/>
            <person name="Rhodes N."/>
            <person name="Thang M."/>
            <person name="Chan C."/>
        </authorList>
    </citation>
    <scope>NUCLEOTIDE SEQUENCE</scope>
</reference>
<evidence type="ECO:0000256" key="2">
    <source>
        <dbReference type="SAM" id="MobiDB-lite"/>
    </source>
</evidence>
<dbReference type="Proteomes" id="UP000649617">
    <property type="component" value="Unassembled WGS sequence"/>
</dbReference>
<proteinExistence type="predicted"/>
<sequence length="591" mass="63848">MAMRLLAWLPVAALGHSYLALPPSRNLLANLAGLEDCPHCLQSGGPDNVKARGSGVWPTRLAPGSHGLCGDPVQGRSNPVKLEDETYLKSGDVTATYRAGEVVEFQVAVSTHHQGHYEFRICDKPLEAGSLASVAEGQECLDKWLLQRAPPLADCVINDSRGDCQPLDPKHPERWYLPPAGSQTQVAGRDFNDSMAPKYPSSAEVHRMRFKIPDDLQCSRCTLQWYWSSGNTCYYDGDYFDYYRGIAAVGWDAAAWQPQILADWANCENSCCRTGGSFGEEFWNCADIEVTAGGSGPTPTTPEPSTTRPAGTTTTTTTSTTSTSISLSSFSPVDGGDGRACRGQSSGDNSASYYSVFNGLPRLDDCKAKCVGTGGCVGIEHNSRGRCEVWTRPGGIQASIPLTGFTCLRLGELPTTTRPVLGSFEAVGTENNQACRGSSARDNSPSYYAVFFGTSLEQCKVQCALDENCRGIEHSERGRCEVWTRSIDASADVNGFACYRYTPPGATSTSSPSVCSQAWAACGGRNWDGPTCCEAGYVCLAESIWYSQCRPASALAELPDLAHIKKHRRFRGTTFLQDGTHLDRTPADEEL</sequence>
<name>A0A812YFA0_SYMPI</name>
<evidence type="ECO:0000256" key="1">
    <source>
        <dbReference type="ARBA" id="ARBA00022729"/>
    </source>
</evidence>
<keyword evidence="6" id="KW-1185">Reference proteome</keyword>
<feature type="compositionally biased region" description="Low complexity" evidence="2">
    <location>
        <begin position="303"/>
        <end position="331"/>
    </location>
</feature>
<dbReference type="GO" id="GO:0005576">
    <property type="term" value="C:extracellular region"/>
    <property type="evidence" value="ECO:0007669"/>
    <property type="project" value="InterPro"/>
</dbReference>
<feature type="signal peptide" evidence="3">
    <location>
        <begin position="1"/>
        <end position="15"/>
    </location>
</feature>
<dbReference type="Pfam" id="PF03067">
    <property type="entry name" value="LPMO_10"/>
    <property type="match status" value="1"/>
</dbReference>
<dbReference type="PROSITE" id="PS00562">
    <property type="entry name" value="CBM1_1"/>
    <property type="match status" value="1"/>
</dbReference>
<organism evidence="5 6">
    <name type="scientific">Symbiodinium pilosum</name>
    <name type="common">Dinoflagellate</name>
    <dbReference type="NCBI Taxonomy" id="2952"/>
    <lineage>
        <taxon>Eukaryota</taxon>
        <taxon>Sar</taxon>
        <taxon>Alveolata</taxon>
        <taxon>Dinophyceae</taxon>
        <taxon>Suessiales</taxon>
        <taxon>Symbiodiniaceae</taxon>
        <taxon>Symbiodinium</taxon>
    </lineage>
</organism>
<dbReference type="SUPFAM" id="SSF57180">
    <property type="entry name" value="Cellulose-binding domain"/>
    <property type="match status" value="1"/>
</dbReference>
<keyword evidence="1 3" id="KW-0732">Signal</keyword>
<accession>A0A812YFA0</accession>
<dbReference type="Pfam" id="PF00734">
    <property type="entry name" value="CBM_1"/>
    <property type="match status" value="1"/>
</dbReference>
<dbReference type="OrthoDB" id="64893at2759"/>
<dbReference type="InterPro" id="IPR004302">
    <property type="entry name" value="Cellulose/chitin-bd_N"/>
</dbReference>
<feature type="region of interest" description="Disordered" evidence="2">
    <location>
        <begin position="293"/>
        <end position="346"/>
    </location>
</feature>
<dbReference type="InterPro" id="IPR035971">
    <property type="entry name" value="CBD_sf"/>
</dbReference>